<evidence type="ECO:0000256" key="1">
    <source>
        <dbReference type="ARBA" id="ARBA00006975"/>
    </source>
</evidence>
<accession>A0A812RX02</accession>
<dbReference type="PANTHER" id="PTHR35335:SF1">
    <property type="entry name" value="UPF0716 PROTEIN FXSA"/>
    <property type="match status" value="1"/>
</dbReference>
<keyword evidence="2 6" id="KW-0143">Chaperone</keyword>
<evidence type="ECO:0000256" key="6">
    <source>
        <dbReference type="RuleBase" id="RU003479"/>
    </source>
</evidence>
<evidence type="ECO:0000313" key="9">
    <source>
        <dbReference type="Proteomes" id="UP000649617"/>
    </source>
</evidence>
<dbReference type="CDD" id="cd00320">
    <property type="entry name" value="cpn10"/>
    <property type="match status" value="1"/>
</dbReference>
<dbReference type="PANTHER" id="PTHR35335">
    <property type="entry name" value="UPF0716 PROTEIN FXSA"/>
    <property type="match status" value="1"/>
</dbReference>
<dbReference type="InterPro" id="IPR037124">
    <property type="entry name" value="Chaperonin_GroES_sf"/>
</dbReference>
<dbReference type="Pfam" id="PF00166">
    <property type="entry name" value="Cpn10"/>
    <property type="match status" value="1"/>
</dbReference>
<evidence type="ECO:0000313" key="8">
    <source>
        <dbReference type="EMBL" id="CAE7458943.1"/>
    </source>
</evidence>
<dbReference type="Pfam" id="PF04186">
    <property type="entry name" value="FxsA"/>
    <property type="match status" value="1"/>
</dbReference>
<evidence type="ECO:0000256" key="2">
    <source>
        <dbReference type="ARBA" id="ARBA00023186"/>
    </source>
</evidence>
<dbReference type="FunFam" id="2.30.33.40:FF:000001">
    <property type="entry name" value="10 kDa chaperonin"/>
    <property type="match status" value="1"/>
</dbReference>
<dbReference type="InterPro" id="IPR007313">
    <property type="entry name" value="FxsA"/>
</dbReference>
<dbReference type="SUPFAM" id="SSF50129">
    <property type="entry name" value="GroES-like"/>
    <property type="match status" value="1"/>
</dbReference>
<evidence type="ECO:0000256" key="5">
    <source>
        <dbReference type="ARBA" id="ARBA00079398"/>
    </source>
</evidence>
<dbReference type="OrthoDB" id="184876at2759"/>
<evidence type="ECO:0000256" key="4">
    <source>
        <dbReference type="ARBA" id="ARBA00073031"/>
    </source>
</evidence>
<organism evidence="8 9">
    <name type="scientific">Symbiodinium pilosum</name>
    <name type="common">Dinoflagellate</name>
    <dbReference type="NCBI Taxonomy" id="2952"/>
    <lineage>
        <taxon>Eukaryota</taxon>
        <taxon>Sar</taxon>
        <taxon>Alveolata</taxon>
        <taxon>Dinophyceae</taxon>
        <taxon>Suessiales</taxon>
        <taxon>Symbiodiniaceae</taxon>
        <taxon>Symbiodinium</taxon>
    </lineage>
</organism>
<dbReference type="EMBL" id="CAJNIZ010022223">
    <property type="protein sequence ID" value="CAE7458943.1"/>
    <property type="molecule type" value="Genomic_DNA"/>
</dbReference>
<evidence type="ECO:0000256" key="3">
    <source>
        <dbReference type="ARBA" id="ARBA00031971"/>
    </source>
</evidence>
<reference evidence="8" key="1">
    <citation type="submission" date="2021-02" db="EMBL/GenBank/DDBJ databases">
        <authorList>
            <person name="Dougan E. K."/>
            <person name="Rhodes N."/>
            <person name="Thang M."/>
            <person name="Chan C."/>
        </authorList>
    </citation>
    <scope>NUCLEOTIDE SEQUENCE</scope>
</reference>
<dbReference type="Gene3D" id="2.30.33.40">
    <property type="entry name" value="GroES chaperonin"/>
    <property type="match status" value="1"/>
</dbReference>
<evidence type="ECO:0000256" key="7">
    <source>
        <dbReference type="SAM" id="Phobius"/>
    </source>
</evidence>
<dbReference type="AlphaFoldDB" id="A0A812RX02"/>
<dbReference type="PRINTS" id="PR00297">
    <property type="entry name" value="CHAPERONIN10"/>
</dbReference>
<dbReference type="SMART" id="SM00883">
    <property type="entry name" value="Cpn10"/>
    <property type="match status" value="1"/>
</dbReference>
<name>A0A812RX02_SYMPI</name>
<dbReference type="GO" id="GO:0005524">
    <property type="term" value="F:ATP binding"/>
    <property type="evidence" value="ECO:0007669"/>
    <property type="project" value="InterPro"/>
</dbReference>
<keyword evidence="7" id="KW-0472">Membrane</keyword>
<proteinExistence type="inferred from homology"/>
<keyword evidence="7" id="KW-1133">Transmembrane helix</keyword>
<keyword evidence="7" id="KW-0812">Transmembrane</keyword>
<dbReference type="GO" id="GO:0016020">
    <property type="term" value="C:membrane"/>
    <property type="evidence" value="ECO:0007669"/>
    <property type="project" value="InterPro"/>
</dbReference>
<dbReference type="Proteomes" id="UP000649617">
    <property type="component" value="Unassembled WGS sequence"/>
</dbReference>
<keyword evidence="9" id="KW-1185">Reference proteome</keyword>
<feature type="transmembrane region" description="Helical" evidence="7">
    <location>
        <begin position="13"/>
        <end position="31"/>
    </location>
</feature>
<gene>
    <name evidence="8" type="primary">groS</name>
    <name evidence="8" type="ORF">SPIL2461_LOCUS11348</name>
</gene>
<dbReference type="GO" id="GO:0044183">
    <property type="term" value="F:protein folding chaperone"/>
    <property type="evidence" value="ECO:0007669"/>
    <property type="project" value="InterPro"/>
</dbReference>
<protein>
    <recommendedName>
        <fullName evidence="4">20 kDa chaperonin, chloroplastic</fullName>
    </recommendedName>
    <alternativeName>
        <fullName evidence="3">Chaperonin 10</fullName>
    </alternativeName>
    <alternativeName>
        <fullName evidence="5">Protein Cpn21</fullName>
    </alternativeName>
</protein>
<comment type="similarity">
    <text evidence="1 6">Belongs to the GroES chaperonin family.</text>
</comment>
<dbReference type="InterPro" id="IPR020818">
    <property type="entry name" value="Chaperonin_GroES"/>
</dbReference>
<sequence>MYLLITVAGYIDAWPTIALVMLTAVIGVALLKRQGLATLTRGVTRMNRGEVPAQEMAEGILLAVAGALLLTPGFVTDVVGFLLLFPPSRQALVVLLLKRVEIHTASSPGVHPSQQPSPESNPVTIEGEIIAAGTGKITDNGDVRALDVKVGDKIIFGQYAGSTVKIDGEELLILSESEIFGVLEG</sequence>
<dbReference type="InterPro" id="IPR011032">
    <property type="entry name" value="GroES-like_sf"/>
</dbReference>
<feature type="transmembrane region" description="Helical" evidence="7">
    <location>
        <begin position="60"/>
        <end position="85"/>
    </location>
</feature>
<comment type="caution">
    <text evidence="8">The sequence shown here is derived from an EMBL/GenBank/DDBJ whole genome shotgun (WGS) entry which is preliminary data.</text>
</comment>
<dbReference type="NCBIfam" id="NF008528">
    <property type="entry name" value="PRK11463.1-2"/>
    <property type="match status" value="1"/>
</dbReference>